<feature type="transmembrane region" description="Helical" evidence="1">
    <location>
        <begin position="122"/>
        <end position="145"/>
    </location>
</feature>
<dbReference type="VEuPathDB" id="VectorBase:GPAI037321"/>
<dbReference type="EnsemblMetazoa" id="GPAI037321-RA">
    <property type="protein sequence ID" value="GPAI037321-PA"/>
    <property type="gene ID" value="GPAI037321"/>
</dbReference>
<keyword evidence="1" id="KW-1133">Transmembrane helix</keyword>
<evidence type="ECO:0000256" key="1">
    <source>
        <dbReference type="SAM" id="Phobius"/>
    </source>
</evidence>
<keyword evidence="4" id="KW-1185">Reference proteome</keyword>
<feature type="transmembrane region" description="Helical" evidence="1">
    <location>
        <begin position="165"/>
        <end position="187"/>
    </location>
</feature>
<dbReference type="Pfam" id="PF24985">
    <property type="entry name" value="DUF7775"/>
    <property type="match status" value="1"/>
</dbReference>
<accession>A0A1B0A861</accession>
<sequence length="268" mass="29773">MKSMSSSPPADKINSLIMPKACGRQCLNLTNSCTHLAPPQSRKTLALLLLPASKIVKASKTCLPKTSGKFSAPSSQITAFSLSLLVMQLTWCLFKAFEAALSALCLAIHTKSINQKQPIPHVVIFHGTFFGFMLLSGFGCLVVFFNRGTNAINECYTTAPILRQLQEAGVCGLITAIIFLIHAFFAFDMALVHGPEIANEDNENYEANTALLKFRYNANRRPRYEEGNMFSFSLKNSSQNSLARNLYDLDYYNDVSISLVFKSWFLDK</sequence>
<protein>
    <recommendedName>
        <fullName evidence="2">DUF7775 domain-containing protein</fullName>
    </recommendedName>
</protein>
<keyword evidence="1" id="KW-0472">Membrane</keyword>
<reference evidence="4" key="1">
    <citation type="submission" date="2014-03" db="EMBL/GenBank/DDBJ databases">
        <authorList>
            <person name="Aksoy S."/>
            <person name="Warren W."/>
            <person name="Wilson R.K."/>
        </authorList>
    </citation>
    <scope>NUCLEOTIDE SEQUENCE [LARGE SCALE GENOMIC DNA]</scope>
    <source>
        <strain evidence="4">IAEA</strain>
    </source>
</reference>
<dbReference type="InterPro" id="IPR056677">
    <property type="entry name" value="DUF7775"/>
</dbReference>
<evidence type="ECO:0000313" key="4">
    <source>
        <dbReference type="Proteomes" id="UP000092445"/>
    </source>
</evidence>
<reference evidence="3" key="2">
    <citation type="submission" date="2020-05" db="UniProtKB">
        <authorList>
            <consortium name="EnsemblMetazoa"/>
        </authorList>
    </citation>
    <scope>IDENTIFICATION</scope>
    <source>
        <strain evidence="3">IAEA</strain>
    </source>
</reference>
<evidence type="ECO:0000313" key="3">
    <source>
        <dbReference type="EnsemblMetazoa" id="GPAI037321-PA"/>
    </source>
</evidence>
<evidence type="ECO:0000259" key="2">
    <source>
        <dbReference type="Pfam" id="PF24985"/>
    </source>
</evidence>
<keyword evidence="1" id="KW-0812">Transmembrane</keyword>
<name>A0A1B0A861_GLOPL</name>
<dbReference type="PANTHER" id="PTHR41152:SF8">
    <property type="entry name" value="AT26438P-RELATED"/>
    <property type="match status" value="1"/>
</dbReference>
<dbReference type="PANTHER" id="PTHR41152">
    <property type="entry name" value="AT26438P-RELATED"/>
    <property type="match status" value="1"/>
</dbReference>
<organism evidence="3 4">
    <name type="scientific">Glossina pallidipes</name>
    <name type="common">Tsetse fly</name>
    <dbReference type="NCBI Taxonomy" id="7398"/>
    <lineage>
        <taxon>Eukaryota</taxon>
        <taxon>Metazoa</taxon>
        <taxon>Ecdysozoa</taxon>
        <taxon>Arthropoda</taxon>
        <taxon>Hexapoda</taxon>
        <taxon>Insecta</taxon>
        <taxon>Pterygota</taxon>
        <taxon>Neoptera</taxon>
        <taxon>Endopterygota</taxon>
        <taxon>Diptera</taxon>
        <taxon>Brachycera</taxon>
        <taxon>Muscomorpha</taxon>
        <taxon>Hippoboscoidea</taxon>
        <taxon>Glossinidae</taxon>
        <taxon>Glossina</taxon>
    </lineage>
</organism>
<dbReference type="Proteomes" id="UP000092445">
    <property type="component" value="Unassembled WGS sequence"/>
</dbReference>
<feature type="domain" description="DUF7775" evidence="2">
    <location>
        <begin position="91"/>
        <end position="158"/>
    </location>
</feature>
<dbReference type="AlphaFoldDB" id="A0A1B0A861"/>
<proteinExistence type="predicted"/>